<keyword evidence="2" id="KW-1185">Reference proteome</keyword>
<reference evidence="1 2" key="1">
    <citation type="journal article" date="2015" name="Front. Microbiol.">
        <title>Genome sequence of the plant growth promoting endophytic yeast Rhodotorula graminis WP1.</title>
        <authorList>
            <person name="Firrincieli A."/>
            <person name="Otillar R."/>
            <person name="Salamov A."/>
            <person name="Schmutz J."/>
            <person name="Khan Z."/>
            <person name="Redman R.S."/>
            <person name="Fleck N.D."/>
            <person name="Lindquist E."/>
            <person name="Grigoriev I.V."/>
            <person name="Doty S.L."/>
        </authorList>
    </citation>
    <scope>NUCLEOTIDE SEQUENCE [LARGE SCALE GENOMIC DNA]</scope>
    <source>
        <strain evidence="1 2">WP1</strain>
    </source>
</reference>
<evidence type="ECO:0000313" key="2">
    <source>
        <dbReference type="Proteomes" id="UP000053890"/>
    </source>
</evidence>
<accession>A0A194SAE3</accession>
<evidence type="ECO:0000313" key="1">
    <source>
        <dbReference type="EMBL" id="KPV77559.1"/>
    </source>
</evidence>
<name>A0A194SAE3_RHOGW</name>
<dbReference type="AlphaFoldDB" id="A0A194SAE3"/>
<dbReference type="Proteomes" id="UP000053890">
    <property type="component" value="Unassembled WGS sequence"/>
</dbReference>
<organism evidence="1 2">
    <name type="scientific">Rhodotorula graminis (strain WP1)</name>
    <dbReference type="NCBI Taxonomy" id="578459"/>
    <lineage>
        <taxon>Eukaryota</taxon>
        <taxon>Fungi</taxon>
        <taxon>Dikarya</taxon>
        <taxon>Basidiomycota</taxon>
        <taxon>Pucciniomycotina</taxon>
        <taxon>Microbotryomycetes</taxon>
        <taxon>Sporidiobolales</taxon>
        <taxon>Sporidiobolaceae</taxon>
        <taxon>Rhodotorula</taxon>
    </lineage>
</organism>
<dbReference type="EMBL" id="KQ474074">
    <property type="protein sequence ID" value="KPV77559.1"/>
    <property type="molecule type" value="Genomic_DNA"/>
</dbReference>
<gene>
    <name evidence="1" type="ORF">RHOBADRAFT_41553</name>
</gene>
<dbReference type="GeneID" id="28974355"/>
<proteinExistence type="predicted"/>
<dbReference type="RefSeq" id="XP_018273608.1">
    <property type="nucleotide sequence ID" value="XM_018413906.1"/>
</dbReference>
<sequence length="161" mass="18285">MATYPSADVRSLSQTLSIPHAMHPGPPRRSYLEHSGALRKWREAAEAALADEWAAAAPEGRLMLKEGMQEVQDRLESGQIVYSLDLPNMHTMLTWLRYTHPEAGEDAVHRRTARTYVSRNQTFNSLGDVRHPRLGRRAQGRYGLEGDEWARRARRALRGVV</sequence>
<protein>
    <submittedName>
        <fullName evidence="1">Uncharacterized protein</fullName>
    </submittedName>
</protein>